<name>A0ABW5Y1T7_9BACL</name>
<reference evidence="7" key="1">
    <citation type="journal article" date="2019" name="Int. J. Syst. Evol. Microbiol.">
        <title>The Global Catalogue of Microorganisms (GCM) 10K type strain sequencing project: providing services to taxonomists for standard genome sequencing and annotation.</title>
        <authorList>
            <consortium name="The Broad Institute Genomics Platform"/>
            <consortium name="The Broad Institute Genome Sequencing Center for Infectious Disease"/>
            <person name="Wu L."/>
            <person name="Ma J."/>
        </authorList>
    </citation>
    <scope>NUCLEOTIDE SEQUENCE [LARGE SCALE GENOMIC DNA]</scope>
    <source>
        <strain evidence="7">KCTC 33522</strain>
    </source>
</reference>
<evidence type="ECO:0000256" key="2">
    <source>
        <dbReference type="ARBA" id="ARBA00011738"/>
    </source>
</evidence>
<dbReference type="Pfam" id="PF07992">
    <property type="entry name" value="Pyr_redox_2"/>
    <property type="match status" value="1"/>
</dbReference>
<protein>
    <submittedName>
        <fullName evidence="6">NAD(P)/FAD-dependent oxidoreductase</fullName>
    </submittedName>
</protein>
<dbReference type="InterPro" id="IPR036188">
    <property type="entry name" value="FAD/NAD-bd_sf"/>
</dbReference>
<keyword evidence="7" id="KW-1185">Reference proteome</keyword>
<sequence>MEKFNCVVIGAGAAGLNASLVLGRSHKKVMLFDNQQNRNRVTQESHGFLTRDGIAPASFKKLSLEDVLKYPTVQYEEQTVTCITRQDDDTFKVETTESTFLTETILIATGVQEEFPAITNIYSYYGKSLFSCPFCDGYENSHQPLVFIVEDEAHALMKGKLIQNWTNNLLIATNGHEFSKEALNTLTAYGIEISMEPIKQLIGEDGQLQAIQFLSGQQIERAGGFVDTKFIRKNDFAEQLKCEMNELGEIVADESGRTSQKGVYVAGETAKIEPSSLIMAAAEGYKAAIAIVLDQTNNR</sequence>
<comment type="cofactor">
    <cofactor evidence="1">
        <name>FAD</name>
        <dbReference type="ChEBI" id="CHEBI:57692"/>
    </cofactor>
</comment>
<dbReference type="InterPro" id="IPR050097">
    <property type="entry name" value="Ferredoxin-NADP_redctase_2"/>
</dbReference>
<evidence type="ECO:0000256" key="4">
    <source>
        <dbReference type="ARBA" id="ARBA00023002"/>
    </source>
</evidence>
<evidence type="ECO:0000313" key="7">
    <source>
        <dbReference type="Proteomes" id="UP001597568"/>
    </source>
</evidence>
<comment type="caution">
    <text evidence="6">The sequence shown here is derived from an EMBL/GenBank/DDBJ whole genome shotgun (WGS) entry which is preliminary data.</text>
</comment>
<evidence type="ECO:0000256" key="1">
    <source>
        <dbReference type="ARBA" id="ARBA00001974"/>
    </source>
</evidence>
<dbReference type="EMBL" id="JBHUOR010000109">
    <property type="protein sequence ID" value="MFD2869279.1"/>
    <property type="molecule type" value="Genomic_DNA"/>
</dbReference>
<accession>A0ABW5Y1T7</accession>
<gene>
    <name evidence="6" type="ORF">ACFSY7_12360</name>
</gene>
<organism evidence="6 7">
    <name type="scientific">Kurthia populi</name>
    <dbReference type="NCBI Taxonomy" id="1562132"/>
    <lineage>
        <taxon>Bacteria</taxon>
        <taxon>Bacillati</taxon>
        <taxon>Bacillota</taxon>
        <taxon>Bacilli</taxon>
        <taxon>Bacillales</taxon>
        <taxon>Caryophanaceae</taxon>
        <taxon>Kurthia</taxon>
    </lineage>
</organism>
<dbReference type="InterPro" id="IPR023753">
    <property type="entry name" value="FAD/NAD-binding_dom"/>
</dbReference>
<dbReference type="Proteomes" id="UP001597568">
    <property type="component" value="Unassembled WGS sequence"/>
</dbReference>
<evidence type="ECO:0000313" key="6">
    <source>
        <dbReference type="EMBL" id="MFD2869279.1"/>
    </source>
</evidence>
<evidence type="ECO:0000259" key="5">
    <source>
        <dbReference type="Pfam" id="PF07992"/>
    </source>
</evidence>
<comment type="subunit">
    <text evidence="2">Homodimer.</text>
</comment>
<feature type="domain" description="FAD/NAD(P)-binding" evidence="5">
    <location>
        <begin position="5"/>
        <end position="284"/>
    </location>
</feature>
<dbReference type="SUPFAM" id="SSF51905">
    <property type="entry name" value="FAD/NAD(P)-binding domain"/>
    <property type="match status" value="1"/>
</dbReference>
<evidence type="ECO:0000256" key="3">
    <source>
        <dbReference type="ARBA" id="ARBA00022630"/>
    </source>
</evidence>
<keyword evidence="3" id="KW-0285">Flavoprotein</keyword>
<dbReference type="PRINTS" id="PR00469">
    <property type="entry name" value="PNDRDTASEII"/>
</dbReference>
<proteinExistence type="predicted"/>
<dbReference type="PANTHER" id="PTHR48105">
    <property type="entry name" value="THIOREDOXIN REDUCTASE 1-RELATED-RELATED"/>
    <property type="match status" value="1"/>
</dbReference>
<dbReference type="Gene3D" id="3.50.50.60">
    <property type="entry name" value="FAD/NAD(P)-binding domain"/>
    <property type="match status" value="2"/>
</dbReference>
<dbReference type="PRINTS" id="PR00368">
    <property type="entry name" value="FADPNR"/>
</dbReference>
<dbReference type="RefSeq" id="WP_380148062.1">
    <property type="nucleotide sequence ID" value="NZ_JBHUOR010000109.1"/>
</dbReference>
<keyword evidence="4" id="KW-0560">Oxidoreductase</keyword>